<dbReference type="GO" id="GO:0004747">
    <property type="term" value="F:ribokinase activity"/>
    <property type="evidence" value="ECO:0007669"/>
    <property type="project" value="UniProtKB-EC"/>
</dbReference>
<dbReference type="Gene3D" id="3.40.1190.20">
    <property type="match status" value="1"/>
</dbReference>
<accession>A0A7X0FMI9</accession>
<dbReference type="InterPro" id="IPR002139">
    <property type="entry name" value="Ribo/fructo_kinase"/>
</dbReference>
<dbReference type="PANTHER" id="PTHR10584">
    <property type="entry name" value="SUGAR KINASE"/>
    <property type="match status" value="1"/>
</dbReference>
<keyword evidence="5" id="KW-1185">Reference proteome</keyword>
<dbReference type="PANTHER" id="PTHR10584:SF166">
    <property type="entry name" value="RIBOKINASE"/>
    <property type="match status" value="1"/>
</dbReference>
<dbReference type="AlphaFoldDB" id="A0A7X0FMI9"/>
<evidence type="ECO:0000256" key="2">
    <source>
        <dbReference type="ARBA" id="ARBA00022777"/>
    </source>
</evidence>
<organism evidence="4 5">
    <name type="scientific">Microbacterium thalassium</name>
    <dbReference type="NCBI Taxonomy" id="362649"/>
    <lineage>
        <taxon>Bacteria</taxon>
        <taxon>Bacillati</taxon>
        <taxon>Actinomycetota</taxon>
        <taxon>Actinomycetes</taxon>
        <taxon>Micrococcales</taxon>
        <taxon>Microbacteriaceae</taxon>
        <taxon>Microbacterium</taxon>
    </lineage>
</organism>
<dbReference type="InterPro" id="IPR029056">
    <property type="entry name" value="Ribokinase-like"/>
</dbReference>
<comment type="caution">
    <text evidence="4">The sequence shown here is derived from an EMBL/GenBank/DDBJ whole genome shotgun (WGS) entry which is preliminary data.</text>
</comment>
<keyword evidence="2 4" id="KW-0418">Kinase</keyword>
<evidence type="ECO:0000313" key="5">
    <source>
        <dbReference type="Proteomes" id="UP000537775"/>
    </source>
</evidence>
<feature type="domain" description="Carbohydrate kinase PfkB" evidence="3">
    <location>
        <begin position="3"/>
        <end position="291"/>
    </location>
</feature>
<keyword evidence="1 4" id="KW-0808">Transferase</keyword>
<dbReference type="RefSeq" id="WP_184749019.1">
    <property type="nucleotide sequence ID" value="NZ_BAAAJR010000012.1"/>
</dbReference>
<dbReference type="EC" id="2.7.1.15" evidence="4"/>
<reference evidence="4 5" key="1">
    <citation type="submission" date="2020-08" db="EMBL/GenBank/DDBJ databases">
        <title>Sequencing the genomes of 1000 actinobacteria strains.</title>
        <authorList>
            <person name="Klenk H.-P."/>
        </authorList>
    </citation>
    <scope>NUCLEOTIDE SEQUENCE [LARGE SCALE GENOMIC DNA]</scope>
    <source>
        <strain evidence="4 5">DSM 12511</strain>
    </source>
</reference>
<evidence type="ECO:0000259" key="3">
    <source>
        <dbReference type="Pfam" id="PF00294"/>
    </source>
</evidence>
<sequence>MGRLLVVGGLNMDIHLFGVRESATQATLVAESHLAEPGGKAGNVSRAAARMGVEATLVARVGTDDFGEHCIEAAAGDGVDVSGVIRTPHHNTGFVAIDLQEGKHRSLVFSPGANDRLTWADVAPHVAKLTPDDIVAAQAELPPDTLSALAAELTARGVPLFLDPAPPERVRRDQLLSADAITPDLEEAARLTGRRDSSVLWTEAAARELRAAGARRVILKRSEHGAVLLDDDGLREIPTARVKAVDETGAGDVFLAALAVSRLDGRDWVDSVRFANAAAALSVSRIGLGLPDREEVDALVRRLPEPRLRGS</sequence>
<evidence type="ECO:0000313" key="4">
    <source>
        <dbReference type="EMBL" id="MBB6389722.1"/>
    </source>
</evidence>
<dbReference type="SUPFAM" id="SSF53613">
    <property type="entry name" value="Ribokinase-like"/>
    <property type="match status" value="1"/>
</dbReference>
<dbReference type="EMBL" id="JACHML010000001">
    <property type="protein sequence ID" value="MBB6389722.1"/>
    <property type="molecule type" value="Genomic_DNA"/>
</dbReference>
<gene>
    <name evidence="4" type="ORF">HD594_000035</name>
</gene>
<dbReference type="PRINTS" id="PR00990">
    <property type="entry name" value="RIBOKINASE"/>
</dbReference>
<dbReference type="InterPro" id="IPR011611">
    <property type="entry name" value="PfkB_dom"/>
</dbReference>
<evidence type="ECO:0000256" key="1">
    <source>
        <dbReference type="ARBA" id="ARBA00022679"/>
    </source>
</evidence>
<proteinExistence type="predicted"/>
<dbReference type="Proteomes" id="UP000537775">
    <property type="component" value="Unassembled WGS sequence"/>
</dbReference>
<name>A0A7X0FMI9_9MICO</name>
<dbReference type="Pfam" id="PF00294">
    <property type="entry name" value="PfkB"/>
    <property type="match status" value="1"/>
</dbReference>
<protein>
    <submittedName>
        <fullName evidence="4">Ribokinase</fullName>
        <ecNumber evidence="4">2.7.1.15</ecNumber>
    </submittedName>
</protein>